<dbReference type="InterPro" id="IPR043128">
    <property type="entry name" value="Rev_trsase/Diguanyl_cyclase"/>
</dbReference>
<evidence type="ECO:0000256" key="3">
    <source>
        <dbReference type="ARBA" id="ARBA00022475"/>
    </source>
</evidence>
<feature type="transmembrane region" description="Helical" evidence="8">
    <location>
        <begin position="115"/>
        <end position="140"/>
    </location>
</feature>
<proteinExistence type="predicted"/>
<keyword evidence="6 8" id="KW-0472">Membrane</keyword>
<evidence type="ECO:0000256" key="5">
    <source>
        <dbReference type="ARBA" id="ARBA00022989"/>
    </source>
</evidence>
<evidence type="ECO:0000313" key="10">
    <source>
        <dbReference type="EMBL" id="SDB25786.1"/>
    </source>
</evidence>
<dbReference type="STRING" id="1159017.SAMN02927930_01010"/>
<dbReference type="GO" id="GO:0052621">
    <property type="term" value="F:diguanylate cyclase activity"/>
    <property type="evidence" value="ECO:0007669"/>
    <property type="project" value="UniProtKB-EC"/>
</dbReference>
<feature type="transmembrane region" description="Helical" evidence="8">
    <location>
        <begin position="252"/>
        <end position="272"/>
    </location>
</feature>
<feature type="transmembrane region" description="Helical" evidence="8">
    <location>
        <begin position="278"/>
        <end position="300"/>
    </location>
</feature>
<organism evidence="10 11">
    <name type="scientific">Pseudidiomarina indica</name>
    <dbReference type="NCBI Taxonomy" id="1159017"/>
    <lineage>
        <taxon>Bacteria</taxon>
        <taxon>Pseudomonadati</taxon>
        <taxon>Pseudomonadota</taxon>
        <taxon>Gammaproteobacteria</taxon>
        <taxon>Alteromonadales</taxon>
        <taxon>Idiomarinaceae</taxon>
        <taxon>Pseudidiomarina</taxon>
    </lineage>
</organism>
<keyword evidence="4 8" id="KW-0812">Transmembrane</keyword>
<dbReference type="RefSeq" id="WP_092592402.1">
    <property type="nucleotide sequence ID" value="NZ_FMXN01000004.1"/>
</dbReference>
<evidence type="ECO:0000256" key="2">
    <source>
        <dbReference type="ARBA" id="ARBA00012528"/>
    </source>
</evidence>
<evidence type="ECO:0000256" key="1">
    <source>
        <dbReference type="ARBA" id="ARBA00004651"/>
    </source>
</evidence>
<feature type="transmembrane region" description="Helical" evidence="8">
    <location>
        <begin position="152"/>
        <end position="174"/>
    </location>
</feature>
<dbReference type="AlphaFoldDB" id="A0A1G6BYV4"/>
<dbReference type="PANTHER" id="PTHR45138:SF9">
    <property type="entry name" value="DIGUANYLATE CYCLASE DGCM-RELATED"/>
    <property type="match status" value="1"/>
</dbReference>
<dbReference type="EC" id="2.7.7.65" evidence="2"/>
<feature type="transmembrane region" description="Helical" evidence="8">
    <location>
        <begin position="228"/>
        <end position="245"/>
    </location>
</feature>
<protein>
    <recommendedName>
        <fullName evidence="2">diguanylate cyclase</fullName>
        <ecNumber evidence="2">2.7.7.65</ecNumber>
    </recommendedName>
</protein>
<evidence type="ECO:0000256" key="6">
    <source>
        <dbReference type="ARBA" id="ARBA00023136"/>
    </source>
</evidence>
<dbReference type="GO" id="GO:0005886">
    <property type="term" value="C:plasma membrane"/>
    <property type="evidence" value="ECO:0007669"/>
    <property type="project" value="UniProtKB-SubCell"/>
</dbReference>
<comment type="catalytic activity">
    <reaction evidence="7">
        <text>2 GTP = 3',3'-c-di-GMP + 2 diphosphate</text>
        <dbReference type="Rhea" id="RHEA:24898"/>
        <dbReference type="ChEBI" id="CHEBI:33019"/>
        <dbReference type="ChEBI" id="CHEBI:37565"/>
        <dbReference type="ChEBI" id="CHEBI:58805"/>
        <dbReference type="EC" id="2.7.7.65"/>
    </reaction>
</comment>
<accession>A0A1G6BYV4</accession>
<feature type="domain" description="GGDEF" evidence="9">
    <location>
        <begin position="338"/>
        <end position="467"/>
    </location>
</feature>
<dbReference type="OrthoDB" id="9803824at2"/>
<dbReference type="NCBIfam" id="TIGR00254">
    <property type="entry name" value="GGDEF"/>
    <property type="match status" value="1"/>
</dbReference>
<dbReference type="Gene3D" id="3.30.70.270">
    <property type="match status" value="1"/>
</dbReference>
<evidence type="ECO:0000256" key="4">
    <source>
        <dbReference type="ARBA" id="ARBA00022692"/>
    </source>
</evidence>
<keyword evidence="3" id="KW-1003">Cell membrane</keyword>
<dbReference type="CDD" id="cd01949">
    <property type="entry name" value="GGDEF"/>
    <property type="match status" value="1"/>
</dbReference>
<feature type="transmembrane region" description="Helical" evidence="8">
    <location>
        <begin position="78"/>
        <end position="103"/>
    </location>
</feature>
<name>A0A1G6BYV4_9GAMM</name>
<comment type="subcellular location">
    <subcellularLocation>
        <location evidence="1">Cell membrane</location>
        <topology evidence="1">Multi-pass membrane protein</topology>
    </subcellularLocation>
</comment>
<sequence length="467" mass="52582">MRLSGYALLLILWLGAFYASIIMAYEEFISLWYMPAGVALGGFLIFGKRAFIPVFLGIFYVSLHFDKIWGITFDPTHIAAALLFSLAHTVSYGLGGLAARYWLKHFTNLPIALRILGLLVLSAAAALLAALSGLSVWQFTTETNDHIMKTGWFAWWLGDLIGVMVIAPVMCVILTQFTDQNFAWLKDFSEHDEYLPKQLKPYLFKLSVVIATVIGILLFDRYIDHPGVAYFIFFVTIPQLWIVLTERTSRSVLSLLLLTTILAFGVSIFGVSNQSITYQFALYITAAISYFALAVPALVYRNEQLKNMAMADLLTELPTYWVFTTVVTQVMKSSLPNQNHSLAVFNLDNFGLINQNYGHTIGDEALRQTTTIIQQELRDSEVICRVEDDTFMVFMPNRDLQQANGRANQIRLSFPILNFDDFVIPIRASFGVTQVQFGEPIEDTIKRAKQALNQAKNQGRNCVVAVE</sequence>
<dbReference type="SMART" id="SM00267">
    <property type="entry name" value="GGDEF"/>
    <property type="match status" value="1"/>
</dbReference>
<dbReference type="Proteomes" id="UP000199626">
    <property type="component" value="Unassembled WGS sequence"/>
</dbReference>
<keyword evidence="5 8" id="KW-1133">Transmembrane helix</keyword>
<dbReference type="PROSITE" id="PS50887">
    <property type="entry name" value="GGDEF"/>
    <property type="match status" value="1"/>
</dbReference>
<dbReference type="Pfam" id="PF05231">
    <property type="entry name" value="MASE1"/>
    <property type="match status" value="1"/>
</dbReference>
<dbReference type="InterPro" id="IPR029787">
    <property type="entry name" value="Nucleotide_cyclase"/>
</dbReference>
<dbReference type="SUPFAM" id="SSF55073">
    <property type="entry name" value="Nucleotide cyclase"/>
    <property type="match status" value="1"/>
</dbReference>
<evidence type="ECO:0000259" key="9">
    <source>
        <dbReference type="PROSITE" id="PS50887"/>
    </source>
</evidence>
<dbReference type="PANTHER" id="PTHR45138">
    <property type="entry name" value="REGULATORY COMPONENTS OF SENSORY TRANSDUCTION SYSTEM"/>
    <property type="match status" value="1"/>
</dbReference>
<feature type="transmembrane region" description="Helical" evidence="8">
    <location>
        <begin position="202"/>
        <end position="222"/>
    </location>
</feature>
<keyword evidence="11" id="KW-1185">Reference proteome</keyword>
<gene>
    <name evidence="10" type="ORF">SAMN02927930_01010</name>
</gene>
<reference evidence="11" key="1">
    <citation type="submission" date="2016-10" db="EMBL/GenBank/DDBJ databases">
        <authorList>
            <person name="Varghese N."/>
            <person name="Submissions S."/>
        </authorList>
    </citation>
    <scope>NUCLEOTIDE SEQUENCE [LARGE SCALE GENOMIC DNA]</scope>
    <source>
        <strain evidence="11">CGMCC 1.10824</strain>
    </source>
</reference>
<dbReference type="InterPro" id="IPR000160">
    <property type="entry name" value="GGDEF_dom"/>
</dbReference>
<dbReference type="InterPro" id="IPR007895">
    <property type="entry name" value="MASE1"/>
</dbReference>
<evidence type="ECO:0000256" key="8">
    <source>
        <dbReference type="SAM" id="Phobius"/>
    </source>
</evidence>
<dbReference type="EMBL" id="FMXN01000004">
    <property type="protein sequence ID" value="SDB25786.1"/>
    <property type="molecule type" value="Genomic_DNA"/>
</dbReference>
<dbReference type="Pfam" id="PF00990">
    <property type="entry name" value="GGDEF"/>
    <property type="match status" value="1"/>
</dbReference>
<dbReference type="InterPro" id="IPR050469">
    <property type="entry name" value="Diguanylate_Cyclase"/>
</dbReference>
<evidence type="ECO:0000313" key="11">
    <source>
        <dbReference type="Proteomes" id="UP000199626"/>
    </source>
</evidence>
<evidence type="ECO:0000256" key="7">
    <source>
        <dbReference type="ARBA" id="ARBA00034247"/>
    </source>
</evidence>